<dbReference type="Proteomes" id="UP000178783">
    <property type="component" value="Unassembled WGS sequence"/>
</dbReference>
<dbReference type="EMBL" id="MFFW01000014">
    <property type="protein sequence ID" value="OGF24483.1"/>
    <property type="molecule type" value="Genomic_DNA"/>
</dbReference>
<feature type="region of interest" description="Disordered" evidence="1">
    <location>
        <begin position="1"/>
        <end position="28"/>
    </location>
</feature>
<evidence type="ECO:0000256" key="1">
    <source>
        <dbReference type="SAM" id="MobiDB-lite"/>
    </source>
</evidence>
<reference evidence="2 3" key="1">
    <citation type="journal article" date="2016" name="Nat. Commun.">
        <title>Thousands of microbial genomes shed light on interconnected biogeochemical processes in an aquifer system.</title>
        <authorList>
            <person name="Anantharaman K."/>
            <person name="Brown C.T."/>
            <person name="Hug L.A."/>
            <person name="Sharon I."/>
            <person name="Castelle C.J."/>
            <person name="Probst A.J."/>
            <person name="Thomas B.C."/>
            <person name="Singh A."/>
            <person name="Wilkins M.J."/>
            <person name="Karaoz U."/>
            <person name="Brodie E.L."/>
            <person name="Williams K.H."/>
            <person name="Hubbard S.S."/>
            <person name="Banfield J.F."/>
        </authorList>
    </citation>
    <scope>NUCLEOTIDE SEQUENCE [LARGE SCALE GENOMIC DNA]</scope>
</reference>
<organism evidence="2 3">
    <name type="scientific">Candidatus Falkowbacteria bacterium RIFCSPLOWO2_02_FULL_45_21</name>
    <dbReference type="NCBI Taxonomy" id="1797989"/>
    <lineage>
        <taxon>Bacteria</taxon>
        <taxon>Candidatus Falkowiibacteriota</taxon>
    </lineage>
</organism>
<accession>A0A1F5SDF0</accession>
<comment type="caution">
    <text evidence="2">The sequence shown here is derived from an EMBL/GenBank/DDBJ whole genome shotgun (WGS) entry which is preliminary data.</text>
</comment>
<evidence type="ECO:0000313" key="3">
    <source>
        <dbReference type="Proteomes" id="UP000178783"/>
    </source>
</evidence>
<dbReference type="AlphaFoldDB" id="A0A1F5SDF0"/>
<proteinExistence type="predicted"/>
<gene>
    <name evidence="2" type="ORF">A3H66_01615</name>
</gene>
<evidence type="ECO:0000313" key="2">
    <source>
        <dbReference type="EMBL" id="OGF24483.1"/>
    </source>
</evidence>
<sequence length="81" mass="9198">MPKNLSKNLAVSPENIKNERNKNPASPVSFPSKYKIEVKFKFCKLSKPKIALTKINKEKTKKPHKTTSANPALFLVRINFS</sequence>
<name>A0A1F5SDF0_9BACT</name>
<protein>
    <submittedName>
        <fullName evidence="2">Uncharacterized protein</fullName>
    </submittedName>
</protein>